<reference evidence="2 3" key="1">
    <citation type="submission" date="2017-09" db="EMBL/GenBank/DDBJ databases">
        <title>Depth-based differentiation of microbial function through sediment-hosted aquifers and enrichment of novel symbionts in the deep terrestrial subsurface.</title>
        <authorList>
            <person name="Probst A.J."/>
            <person name="Ladd B."/>
            <person name="Jarett J.K."/>
            <person name="Geller-Mcgrath D.E."/>
            <person name="Sieber C.M."/>
            <person name="Emerson J.B."/>
            <person name="Anantharaman K."/>
            <person name="Thomas B.C."/>
            <person name="Malmstrom R."/>
            <person name="Stieglmeier M."/>
            <person name="Klingl A."/>
            <person name="Woyke T."/>
            <person name="Ryan C.M."/>
            <person name="Banfield J.F."/>
        </authorList>
    </citation>
    <scope>NUCLEOTIDE SEQUENCE [LARGE SCALE GENOMIC DNA]</scope>
    <source>
        <strain evidence="2">CG22_combo_CG10-13_8_21_14_all_38_20</strain>
    </source>
</reference>
<sequence>MPYRKEPLIIGQYYHIFNRGIDGMTIFKETSNYSRFMELLSYYNHVNPNKTFSVYSKSIPSIQQKILSSLNSKKQLVEILCFCLMPNHYHLILHQSQDNGISTFLRIIQNAYAKYFNTKYKRSGPLMQSAFQVRLIDSDEKLYHVSRYVHLNPSTANLVQTDQLQDYSMSSYPSYIGKTSLSFISTSLILNNFHTRNNYKKFVIDQADYQKELKHIKDQIID</sequence>
<name>A0A2H0BWB4_9BACT</name>
<dbReference type="EMBL" id="PCTA01000009">
    <property type="protein sequence ID" value="PIP61965.1"/>
    <property type="molecule type" value="Genomic_DNA"/>
</dbReference>
<feature type="domain" description="Transposase IS200-like" evidence="1">
    <location>
        <begin position="9"/>
        <end position="152"/>
    </location>
</feature>
<dbReference type="PANTHER" id="PTHR34322">
    <property type="entry name" value="TRANSPOSASE, Y1_TNP DOMAIN-CONTAINING"/>
    <property type="match status" value="1"/>
</dbReference>
<dbReference type="InterPro" id="IPR036515">
    <property type="entry name" value="Transposase_17_sf"/>
</dbReference>
<evidence type="ECO:0000259" key="1">
    <source>
        <dbReference type="SMART" id="SM01321"/>
    </source>
</evidence>
<proteinExistence type="predicted"/>
<dbReference type="Proteomes" id="UP000231246">
    <property type="component" value="Unassembled WGS sequence"/>
</dbReference>
<dbReference type="Gene3D" id="3.30.70.1290">
    <property type="entry name" value="Transposase IS200-like"/>
    <property type="match status" value="1"/>
</dbReference>
<comment type="caution">
    <text evidence="2">The sequence shown here is derived from an EMBL/GenBank/DDBJ whole genome shotgun (WGS) entry which is preliminary data.</text>
</comment>
<dbReference type="AlphaFoldDB" id="A0A2H0BWB4"/>
<dbReference type="PANTHER" id="PTHR34322:SF2">
    <property type="entry name" value="TRANSPOSASE IS200-LIKE DOMAIN-CONTAINING PROTEIN"/>
    <property type="match status" value="1"/>
</dbReference>
<gene>
    <name evidence="2" type="ORF">COW99_01030</name>
</gene>
<organism evidence="2 3">
    <name type="scientific">Candidatus Roizmanbacteria bacterium CG22_combo_CG10-13_8_21_14_all_38_20</name>
    <dbReference type="NCBI Taxonomy" id="1974862"/>
    <lineage>
        <taxon>Bacteria</taxon>
        <taxon>Candidatus Roizmaniibacteriota</taxon>
    </lineage>
</organism>
<dbReference type="GO" id="GO:0004803">
    <property type="term" value="F:transposase activity"/>
    <property type="evidence" value="ECO:0007669"/>
    <property type="project" value="InterPro"/>
</dbReference>
<protein>
    <recommendedName>
        <fullName evidence="1">Transposase IS200-like domain-containing protein</fullName>
    </recommendedName>
</protein>
<evidence type="ECO:0000313" key="2">
    <source>
        <dbReference type="EMBL" id="PIP61965.1"/>
    </source>
</evidence>
<dbReference type="GO" id="GO:0003677">
    <property type="term" value="F:DNA binding"/>
    <property type="evidence" value="ECO:0007669"/>
    <property type="project" value="InterPro"/>
</dbReference>
<dbReference type="Pfam" id="PF01797">
    <property type="entry name" value="Y1_Tnp"/>
    <property type="match status" value="1"/>
</dbReference>
<dbReference type="SMART" id="SM01321">
    <property type="entry name" value="Y1_Tnp"/>
    <property type="match status" value="1"/>
</dbReference>
<evidence type="ECO:0000313" key="3">
    <source>
        <dbReference type="Proteomes" id="UP000231246"/>
    </source>
</evidence>
<dbReference type="InterPro" id="IPR002686">
    <property type="entry name" value="Transposase_17"/>
</dbReference>
<dbReference type="GO" id="GO:0006313">
    <property type="term" value="P:DNA transposition"/>
    <property type="evidence" value="ECO:0007669"/>
    <property type="project" value="InterPro"/>
</dbReference>
<dbReference type="SUPFAM" id="SSF143422">
    <property type="entry name" value="Transposase IS200-like"/>
    <property type="match status" value="1"/>
</dbReference>
<accession>A0A2H0BWB4</accession>